<proteinExistence type="predicted"/>
<name>A0AC34R569_9BILA</name>
<evidence type="ECO:0000313" key="2">
    <source>
        <dbReference type="WBParaSite" id="JU765_v2.g3586.t1"/>
    </source>
</evidence>
<accession>A0AC34R569</accession>
<organism evidence="1 2">
    <name type="scientific">Panagrolaimus sp. JU765</name>
    <dbReference type="NCBI Taxonomy" id="591449"/>
    <lineage>
        <taxon>Eukaryota</taxon>
        <taxon>Metazoa</taxon>
        <taxon>Ecdysozoa</taxon>
        <taxon>Nematoda</taxon>
        <taxon>Chromadorea</taxon>
        <taxon>Rhabditida</taxon>
        <taxon>Tylenchina</taxon>
        <taxon>Panagrolaimomorpha</taxon>
        <taxon>Panagrolaimoidea</taxon>
        <taxon>Panagrolaimidae</taxon>
        <taxon>Panagrolaimus</taxon>
    </lineage>
</organism>
<protein>
    <submittedName>
        <fullName evidence="2">Mitochondrial processing peptidase beta subunit</fullName>
    </submittedName>
</protein>
<evidence type="ECO:0000313" key="1">
    <source>
        <dbReference type="Proteomes" id="UP000887576"/>
    </source>
</evidence>
<reference evidence="2" key="1">
    <citation type="submission" date="2022-11" db="UniProtKB">
        <authorList>
            <consortium name="WormBaseParasite"/>
        </authorList>
    </citation>
    <scope>IDENTIFICATION</scope>
</reference>
<dbReference type="Proteomes" id="UP000887576">
    <property type="component" value="Unplaced"/>
</dbReference>
<sequence>MNAFRCLNGIVRPVTQRPILKSLDRSIISVAKERLGDYPETRISTLPSGFRVATENSHIGTATVGVWIDAGSRYENEKNNGTAHFLEHMAFKGTKKRSQWQLELEVENMGAHLNAYTSREQTVYYAKCFSEDLEPAIELLSDILLHSVYGKDGIERERGVIKREAEEVAQNMQEVVFDELHMGAFRGTSLSYTILGSEKNINSLTRDDLVAYVQKYYKGPRMVLAAAGGVDHANVVSLAEKYFGVVEKGNEDVLYFEPGQFNESHQRIRNDEMDLVYGCLSVEGTSWTHPDNIALQVLNTMLGQFDRTQGTGLLAPSRLAERISHTSGVQHFFSFTTNYKDTGITGIYFIAEPNALQSLAEAVCGEWKALCDVVDETQLERAKRNLFTNMLIALDGSTSICEDIGRQLLCYGRRIPIAELEARIAAVTPDVIKKVARRYLVNQKSASVVIGQTDEWPNHEKLQQMLTY</sequence>
<dbReference type="WBParaSite" id="JU765_v2.g3586.t1">
    <property type="protein sequence ID" value="JU765_v2.g3586.t1"/>
    <property type="gene ID" value="JU765_v2.g3586"/>
</dbReference>